<gene>
    <name evidence="2" type="ORF">DFH07DRAFT_687037</name>
</gene>
<feature type="non-terminal residue" evidence="2">
    <location>
        <position position="1"/>
    </location>
</feature>
<dbReference type="InterPro" id="IPR046522">
    <property type="entry name" value="DUF6699"/>
</dbReference>
<feature type="non-terminal residue" evidence="2">
    <location>
        <position position="182"/>
    </location>
</feature>
<protein>
    <recommendedName>
        <fullName evidence="1">DUF6699 domain-containing protein</fullName>
    </recommendedName>
</protein>
<sequence length="182" mass="20725">GPVLAPFYIRATGVSLYLNPLLQPSGDPYLEWDMLFPSNKCWRSDEPPNLSWSNGRREPATFPRVTHIRLISEMFPWELNISARNPNIGVTCGEIIEGIDREMHNFVGEAEYDAFPDDQKDVINDAYSRNRSREDGVPDGLSAPGIRWLDWLRDRTMFGGLRENKPLVARVCGDVLPCTFEL</sequence>
<feature type="domain" description="DUF6699" evidence="1">
    <location>
        <begin position="30"/>
        <end position="164"/>
    </location>
</feature>
<accession>A0AAD7JP71</accession>
<evidence type="ECO:0000313" key="2">
    <source>
        <dbReference type="EMBL" id="KAJ7769069.1"/>
    </source>
</evidence>
<comment type="caution">
    <text evidence="2">The sequence shown here is derived from an EMBL/GenBank/DDBJ whole genome shotgun (WGS) entry which is preliminary data.</text>
</comment>
<reference evidence="2" key="1">
    <citation type="submission" date="2023-03" db="EMBL/GenBank/DDBJ databases">
        <title>Massive genome expansion in bonnet fungi (Mycena s.s.) driven by repeated elements and novel gene families across ecological guilds.</title>
        <authorList>
            <consortium name="Lawrence Berkeley National Laboratory"/>
            <person name="Harder C.B."/>
            <person name="Miyauchi S."/>
            <person name="Viragh M."/>
            <person name="Kuo A."/>
            <person name="Thoen E."/>
            <person name="Andreopoulos B."/>
            <person name="Lu D."/>
            <person name="Skrede I."/>
            <person name="Drula E."/>
            <person name="Henrissat B."/>
            <person name="Morin E."/>
            <person name="Kohler A."/>
            <person name="Barry K."/>
            <person name="LaButti K."/>
            <person name="Morin E."/>
            <person name="Salamov A."/>
            <person name="Lipzen A."/>
            <person name="Mereny Z."/>
            <person name="Hegedus B."/>
            <person name="Baldrian P."/>
            <person name="Stursova M."/>
            <person name="Weitz H."/>
            <person name="Taylor A."/>
            <person name="Grigoriev I.V."/>
            <person name="Nagy L.G."/>
            <person name="Martin F."/>
            <person name="Kauserud H."/>
        </authorList>
    </citation>
    <scope>NUCLEOTIDE SEQUENCE</scope>
    <source>
        <strain evidence="2">CBHHK188m</strain>
    </source>
</reference>
<dbReference type="AlphaFoldDB" id="A0AAD7JP71"/>
<dbReference type="EMBL" id="JARJLG010000026">
    <property type="protein sequence ID" value="KAJ7769069.1"/>
    <property type="molecule type" value="Genomic_DNA"/>
</dbReference>
<organism evidence="2 3">
    <name type="scientific">Mycena maculata</name>
    <dbReference type="NCBI Taxonomy" id="230809"/>
    <lineage>
        <taxon>Eukaryota</taxon>
        <taxon>Fungi</taxon>
        <taxon>Dikarya</taxon>
        <taxon>Basidiomycota</taxon>
        <taxon>Agaricomycotina</taxon>
        <taxon>Agaricomycetes</taxon>
        <taxon>Agaricomycetidae</taxon>
        <taxon>Agaricales</taxon>
        <taxon>Marasmiineae</taxon>
        <taxon>Mycenaceae</taxon>
        <taxon>Mycena</taxon>
    </lineage>
</organism>
<dbReference type="Pfam" id="PF20415">
    <property type="entry name" value="DUF6699"/>
    <property type="match status" value="1"/>
</dbReference>
<keyword evidence="3" id="KW-1185">Reference proteome</keyword>
<name>A0AAD7JP71_9AGAR</name>
<dbReference type="Proteomes" id="UP001215280">
    <property type="component" value="Unassembled WGS sequence"/>
</dbReference>
<evidence type="ECO:0000259" key="1">
    <source>
        <dbReference type="Pfam" id="PF20415"/>
    </source>
</evidence>
<evidence type="ECO:0000313" key="3">
    <source>
        <dbReference type="Proteomes" id="UP001215280"/>
    </source>
</evidence>
<proteinExistence type="predicted"/>